<evidence type="ECO:0000256" key="2">
    <source>
        <dbReference type="ARBA" id="ARBA00023315"/>
    </source>
</evidence>
<reference evidence="6" key="2">
    <citation type="submission" date="2010-01" db="EMBL/GenBank/DDBJ databases">
        <title>The complete genome of Geodermatophilus obscurus DSM 43160.</title>
        <authorList>
            <consortium name="US DOE Joint Genome Institute (JGI-PGF)"/>
            <person name="Lucas S."/>
            <person name="Copeland A."/>
            <person name="Lapidus A."/>
            <person name="Glavina del Rio T."/>
            <person name="Dalin E."/>
            <person name="Tice H."/>
            <person name="Bruce D."/>
            <person name="Goodwin L."/>
            <person name="Pitluck S."/>
            <person name="Kyrpides N."/>
            <person name="Mavromatis K."/>
            <person name="Ivanova N."/>
            <person name="Munk A.C."/>
            <person name="Brettin T."/>
            <person name="Detter J.C."/>
            <person name="Han C."/>
            <person name="Larimer F."/>
            <person name="Land M."/>
            <person name="Hauser L."/>
            <person name="Markowitz V."/>
            <person name="Cheng J.-F."/>
            <person name="Hugenholtz P."/>
            <person name="Woyke T."/>
            <person name="Wu D."/>
            <person name="Jando M."/>
            <person name="Schneider S."/>
            <person name="Klenk H.-P."/>
            <person name="Eisen J.A."/>
        </authorList>
    </citation>
    <scope>NUCLEOTIDE SEQUENCE [LARGE SCALE GENOMIC DNA]</scope>
    <source>
        <strain evidence="6">ATCC 25078 / DSM 43160 / JCM 3152 / KCC A-0152 / KCTC 9177 / NBRC 13315 / NRRL B-3577 / G-20</strain>
    </source>
</reference>
<gene>
    <name evidence="5" type="ordered locus">Gobs_4023</name>
</gene>
<dbReference type="Gene3D" id="3.40.630.30">
    <property type="match status" value="1"/>
</dbReference>
<dbReference type="AlphaFoldDB" id="D2SE22"/>
<dbReference type="InterPro" id="IPR050832">
    <property type="entry name" value="Bact_Acetyltransf"/>
</dbReference>
<dbReference type="SUPFAM" id="SSF55729">
    <property type="entry name" value="Acyl-CoA N-acyltransferases (Nat)"/>
    <property type="match status" value="1"/>
</dbReference>
<dbReference type="InterPro" id="IPR000182">
    <property type="entry name" value="GNAT_dom"/>
</dbReference>
<evidence type="ECO:0000259" key="4">
    <source>
        <dbReference type="PROSITE" id="PS51186"/>
    </source>
</evidence>
<dbReference type="PANTHER" id="PTHR43877">
    <property type="entry name" value="AMINOALKYLPHOSPHONATE N-ACETYLTRANSFERASE-RELATED-RELATED"/>
    <property type="match status" value="1"/>
</dbReference>
<evidence type="ECO:0000256" key="1">
    <source>
        <dbReference type="ARBA" id="ARBA00022679"/>
    </source>
</evidence>
<sequence>MIKVRRVAPGEWAVLRDVRLRALLDAPSAFASTHAREVAFGEDEWRARIAGGPWWLAYVDGVLVGMVAGYGTDDEPGVRHLVSMWVAAEARGTGAATALAGEMCRWAAADGARTVSLWVADGNDRARRFYERLGFTGTDERQPLPSDPGTGEERMERVLR</sequence>
<evidence type="ECO:0000313" key="5">
    <source>
        <dbReference type="EMBL" id="ADB76588.1"/>
    </source>
</evidence>
<proteinExistence type="predicted"/>
<dbReference type="EMBL" id="CP001867">
    <property type="protein sequence ID" value="ADB76588.1"/>
    <property type="molecule type" value="Genomic_DNA"/>
</dbReference>
<evidence type="ECO:0000256" key="3">
    <source>
        <dbReference type="SAM" id="MobiDB-lite"/>
    </source>
</evidence>
<accession>D2SE22</accession>
<dbReference type="KEGG" id="gob:Gobs_4023"/>
<dbReference type="CDD" id="cd04301">
    <property type="entry name" value="NAT_SF"/>
    <property type="match status" value="1"/>
</dbReference>
<keyword evidence="6" id="KW-1185">Reference proteome</keyword>
<reference evidence="5 6" key="1">
    <citation type="journal article" date="2010" name="Stand. Genomic Sci.">
        <title>Complete genome sequence of Geodermatophilus obscurus type strain (G-20).</title>
        <authorList>
            <person name="Ivanova N."/>
            <person name="Sikorski J."/>
            <person name="Jando M."/>
            <person name="Munk C."/>
            <person name="Lapidus A."/>
            <person name="Glavina Del Rio T."/>
            <person name="Copeland A."/>
            <person name="Tice H."/>
            <person name="Cheng J.-F."/>
            <person name="Lucas S."/>
            <person name="Chen F."/>
            <person name="Nolan M."/>
            <person name="Bruce D."/>
            <person name="Goodwin L."/>
            <person name="Pitluck S."/>
            <person name="Mavromatis K."/>
            <person name="Mikhailova N."/>
            <person name="Pati A."/>
            <person name="Chen A."/>
            <person name="Palaniappan K."/>
            <person name="Land M."/>
            <person name="Hauser L."/>
            <person name="Chang Y.-J."/>
            <person name="Jeffries C.D."/>
            <person name="Meincke L."/>
            <person name="Brettin T."/>
            <person name="Detter J.C."/>
            <person name="Detter J.C."/>
            <person name="Rohde M."/>
            <person name="Goeker M."/>
            <person name="Bristow J."/>
            <person name="Eisen J.A."/>
            <person name="Markowitz V."/>
            <person name="Hugenholtz P."/>
            <person name="Kyrpides N.C."/>
            <person name="Klenk H.-P."/>
        </authorList>
    </citation>
    <scope>NUCLEOTIDE SEQUENCE [LARGE SCALE GENOMIC DNA]</scope>
    <source>
        <strain evidence="6">ATCC 25078 / DSM 43160 / JCM 3152 / KCC A-0152 / KCTC 9177 / NBRC 13315 / NRRL B-3577 / G-20</strain>
    </source>
</reference>
<feature type="region of interest" description="Disordered" evidence="3">
    <location>
        <begin position="137"/>
        <end position="160"/>
    </location>
</feature>
<protein>
    <submittedName>
        <fullName evidence="5">GCN5-related N-acetyltransferase</fullName>
    </submittedName>
</protein>
<dbReference type="STRING" id="526225.Gobs_4023"/>
<dbReference type="PROSITE" id="PS51186">
    <property type="entry name" value="GNAT"/>
    <property type="match status" value="1"/>
</dbReference>
<feature type="domain" description="N-acetyltransferase" evidence="4">
    <location>
        <begin position="2"/>
        <end position="160"/>
    </location>
</feature>
<feature type="compositionally biased region" description="Basic and acidic residues" evidence="3">
    <location>
        <begin position="151"/>
        <end position="160"/>
    </location>
</feature>
<keyword evidence="2" id="KW-0012">Acyltransferase</keyword>
<evidence type="ECO:0000313" key="6">
    <source>
        <dbReference type="Proteomes" id="UP000001382"/>
    </source>
</evidence>
<dbReference type="HOGENOM" id="CLU_013985_19_3_11"/>
<dbReference type="eggNOG" id="COG0456">
    <property type="taxonomic scope" value="Bacteria"/>
</dbReference>
<organism evidence="5 6">
    <name type="scientific">Geodermatophilus obscurus (strain ATCC 25078 / DSM 43160 / JCM 3152 / CCUG 61914 / KCC A-0152 / KCTC 9177 / NBRC 13315 / NRRL B-3577 / G-20)</name>
    <dbReference type="NCBI Taxonomy" id="526225"/>
    <lineage>
        <taxon>Bacteria</taxon>
        <taxon>Bacillati</taxon>
        <taxon>Actinomycetota</taxon>
        <taxon>Actinomycetes</taxon>
        <taxon>Geodermatophilales</taxon>
        <taxon>Geodermatophilaceae</taxon>
        <taxon>Geodermatophilus</taxon>
    </lineage>
</organism>
<dbReference type="PANTHER" id="PTHR43877:SF2">
    <property type="entry name" value="AMINOALKYLPHOSPHONATE N-ACETYLTRANSFERASE-RELATED"/>
    <property type="match status" value="1"/>
</dbReference>
<dbReference type="GO" id="GO:0016747">
    <property type="term" value="F:acyltransferase activity, transferring groups other than amino-acyl groups"/>
    <property type="evidence" value="ECO:0007669"/>
    <property type="project" value="InterPro"/>
</dbReference>
<dbReference type="RefSeq" id="WP_012950013.1">
    <property type="nucleotide sequence ID" value="NC_013757.1"/>
</dbReference>
<keyword evidence="1 5" id="KW-0808">Transferase</keyword>
<name>D2SE22_GEOOG</name>
<dbReference type="Proteomes" id="UP000001382">
    <property type="component" value="Chromosome"/>
</dbReference>
<dbReference type="Pfam" id="PF00583">
    <property type="entry name" value="Acetyltransf_1"/>
    <property type="match status" value="1"/>
</dbReference>
<dbReference type="InterPro" id="IPR016181">
    <property type="entry name" value="Acyl_CoA_acyltransferase"/>
</dbReference>
<dbReference type="OrthoDB" id="9799092at2"/>